<evidence type="ECO:0000313" key="2">
    <source>
        <dbReference type="Proteomes" id="UP001162480"/>
    </source>
</evidence>
<dbReference type="AlphaFoldDB" id="A0AA36EW44"/>
<dbReference type="Proteomes" id="UP001162480">
    <property type="component" value="Chromosome 1"/>
</dbReference>
<reference evidence="1" key="1">
    <citation type="submission" date="2023-08" db="EMBL/GenBank/DDBJ databases">
        <authorList>
            <person name="Alioto T."/>
            <person name="Alioto T."/>
            <person name="Gomez Garrido J."/>
        </authorList>
    </citation>
    <scope>NUCLEOTIDE SEQUENCE</scope>
</reference>
<evidence type="ECO:0000313" key="1">
    <source>
        <dbReference type="EMBL" id="CAI9715192.1"/>
    </source>
</evidence>
<sequence>MKRGNPAVRDPVIDLLSFVADATMLDFAINAVTSAATGVQGHNGSNLEPFSNRKCDVCLCLEKNRYINEKKKKPTQQRSELLKVIFSDQCDLYIVRKIIVVGDMTIKQVTKNNIINENIMKR</sequence>
<dbReference type="EMBL" id="OX597814">
    <property type="protein sequence ID" value="CAI9715192.1"/>
    <property type="molecule type" value="Genomic_DNA"/>
</dbReference>
<gene>
    <name evidence="1" type="ORF">OCTVUL_1B018808</name>
</gene>
<protein>
    <submittedName>
        <fullName evidence="1">Uncharacterized protein</fullName>
    </submittedName>
</protein>
<organism evidence="1 2">
    <name type="scientific">Octopus vulgaris</name>
    <name type="common">Common octopus</name>
    <dbReference type="NCBI Taxonomy" id="6645"/>
    <lineage>
        <taxon>Eukaryota</taxon>
        <taxon>Metazoa</taxon>
        <taxon>Spiralia</taxon>
        <taxon>Lophotrochozoa</taxon>
        <taxon>Mollusca</taxon>
        <taxon>Cephalopoda</taxon>
        <taxon>Coleoidea</taxon>
        <taxon>Octopodiformes</taxon>
        <taxon>Octopoda</taxon>
        <taxon>Incirrata</taxon>
        <taxon>Octopodidae</taxon>
        <taxon>Octopus</taxon>
    </lineage>
</organism>
<name>A0AA36EW44_OCTVU</name>
<accession>A0AA36EW44</accession>
<keyword evidence="2" id="KW-1185">Reference proteome</keyword>
<proteinExistence type="predicted"/>